<proteinExistence type="predicted"/>
<keyword evidence="1 2" id="KW-0732">Signal</keyword>
<dbReference type="Pfam" id="PF03767">
    <property type="entry name" value="Acid_phosphat_B"/>
    <property type="match status" value="1"/>
</dbReference>
<dbReference type="InterPro" id="IPR005519">
    <property type="entry name" value="Acid_phosphat_B-like"/>
</dbReference>
<dbReference type="PANTHER" id="PTHR31284">
    <property type="entry name" value="ACID PHOSPHATASE-LIKE PROTEIN"/>
    <property type="match status" value="1"/>
</dbReference>
<dbReference type="SFLD" id="SFLDG01125">
    <property type="entry name" value="C1.1:_Acid_Phosphatase_Like"/>
    <property type="match status" value="1"/>
</dbReference>
<dbReference type="EMBL" id="JACYFG010000002">
    <property type="protein sequence ID" value="MBD5778142.1"/>
    <property type="molecule type" value="Genomic_DNA"/>
</dbReference>
<evidence type="ECO:0000313" key="4">
    <source>
        <dbReference type="Proteomes" id="UP000622317"/>
    </source>
</evidence>
<sequence length="249" mass="27584">MNRAGAAVLLLLGVCSRVPVAASLDGGISELQAEEWASMPNDLHWMRNAAEYQAMTRQLYASATKVLEERVASGEFEGKQWGVALDADETVLDNSLEAKERRGADFDMDLWHDWCRREEAPAVPGSVAFTRRVKELGGKVAIVSNRSVVVQESTEANLIKLGVPFDVVLLMEDDDEKEPRWERVESGNAKAGLEAFEIVMFFGDNITDFPGLTQDLAKEGESSAFSDFGYKYFVFPNPVYGSWATNAKF</sequence>
<accession>A0A927F491</accession>
<dbReference type="InterPro" id="IPR006423">
    <property type="entry name" value="Lipo_e_P4"/>
</dbReference>
<evidence type="ECO:0000256" key="2">
    <source>
        <dbReference type="SAM" id="SignalP"/>
    </source>
</evidence>
<dbReference type="PANTHER" id="PTHR31284:SF10">
    <property type="entry name" value="ACID PHOSPHATASE-LIKE PROTEIN"/>
    <property type="match status" value="1"/>
</dbReference>
<name>A0A927F491_9BACT</name>
<organism evidence="3 4">
    <name type="scientific">Pelagicoccus enzymogenes</name>
    <dbReference type="NCBI Taxonomy" id="2773457"/>
    <lineage>
        <taxon>Bacteria</taxon>
        <taxon>Pseudomonadati</taxon>
        <taxon>Verrucomicrobiota</taxon>
        <taxon>Opitutia</taxon>
        <taxon>Puniceicoccales</taxon>
        <taxon>Pelagicoccaceae</taxon>
        <taxon>Pelagicoccus</taxon>
    </lineage>
</organism>
<comment type="caution">
    <text evidence="3">The sequence shown here is derived from an EMBL/GenBank/DDBJ whole genome shotgun (WGS) entry which is preliminary data.</text>
</comment>
<dbReference type="RefSeq" id="WP_191615265.1">
    <property type="nucleotide sequence ID" value="NZ_JACYFG010000002.1"/>
</dbReference>
<dbReference type="SFLD" id="SFLDS00003">
    <property type="entry name" value="Haloacid_Dehalogenase"/>
    <property type="match status" value="1"/>
</dbReference>
<dbReference type="Proteomes" id="UP000622317">
    <property type="component" value="Unassembled WGS sequence"/>
</dbReference>
<keyword evidence="4" id="KW-1185">Reference proteome</keyword>
<dbReference type="InterPro" id="IPR023214">
    <property type="entry name" value="HAD_sf"/>
</dbReference>
<evidence type="ECO:0008006" key="5">
    <source>
        <dbReference type="Google" id="ProtNLM"/>
    </source>
</evidence>
<dbReference type="GO" id="GO:0009279">
    <property type="term" value="C:cell outer membrane"/>
    <property type="evidence" value="ECO:0007669"/>
    <property type="project" value="InterPro"/>
</dbReference>
<feature type="signal peptide" evidence="2">
    <location>
        <begin position="1"/>
        <end position="21"/>
    </location>
</feature>
<dbReference type="InterPro" id="IPR036412">
    <property type="entry name" value="HAD-like_sf"/>
</dbReference>
<gene>
    <name evidence="3" type="ORF">IEN85_01360</name>
</gene>
<dbReference type="Gene3D" id="3.40.50.1000">
    <property type="entry name" value="HAD superfamily/HAD-like"/>
    <property type="match status" value="1"/>
</dbReference>
<protein>
    <recommendedName>
        <fullName evidence="5">Acid phosphatase</fullName>
    </recommendedName>
</protein>
<feature type="chain" id="PRO_5037755649" description="Acid phosphatase" evidence="2">
    <location>
        <begin position="22"/>
        <end position="249"/>
    </location>
</feature>
<evidence type="ECO:0000256" key="1">
    <source>
        <dbReference type="ARBA" id="ARBA00022729"/>
    </source>
</evidence>
<dbReference type="AlphaFoldDB" id="A0A927F491"/>
<reference evidence="3" key="1">
    <citation type="submission" date="2020-09" db="EMBL/GenBank/DDBJ databases">
        <title>Pelagicoccus enzymogenes sp. nov. with an EPS production, isolated from marine sediment.</title>
        <authorList>
            <person name="Feng X."/>
        </authorList>
    </citation>
    <scope>NUCLEOTIDE SEQUENCE</scope>
    <source>
        <strain evidence="3">NFK12</strain>
    </source>
</reference>
<dbReference type="SUPFAM" id="SSF56784">
    <property type="entry name" value="HAD-like"/>
    <property type="match status" value="1"/>
</dbReference>
<evidence type="ECO:0000313" key="3">
    <source>
        <dbReference type="EMBL" id="MBD5778142.1"/>
    </source>
</evidence>